<protein>
    <submittedName>
        <fullName evidence="5">Acyl-CoA synthetases (AMP-forming)/AMP-acid ligases II</fullName>
    </submittedName>
</protein>
<dbReference type="PANTHER" id="PTHR43767">
    <property type="entry name" value="LONG-CHAIN-FATTY-ACID--COA LIGASE"/>
    <property type="match status" value="1"/>
</dbReference>
<proteinExistence type="inferred from homology"/>
<dbReference type="KEGG" id="hch:HCH_04890"/>
<keyword evidence="2 5" id="KW-0436">Ligase</keyword>
<dbReference type="OrthoDB" id="9761989at2"/>
<dbReference type="InterPro" id="IPR050237">
    <property type="entry name" value="ATP-dep_AMP-bd_enzyme"/>
</dbReference>
<dbReference type="InterPro" id="IPR042099">
    <property type="entry name" value="ANL_N_sf"/>
</dbReference>
<dbReference type="CDD" id="cd05936">
    <property type="entry name" value="FC-FACS_FadD_like"/>
    <property type="match status" value="1"/>
</dbReference>
<dbReference type="HOGENOM" id="CLU_000022_59_7_6"/>
<dbReference type="PANTHER" id="PTHR43767:SF12">
    <property type="entry name" value="AMP-DEPENDENT SYNTHETASE AND LIGASE"/>
    <property type="match status" value="1"/>
</dbReference>
<dbReference type="FunFam" id="3.30.300.30:FF:000008">
    <property type="entry name" value="2,3-dihydroxybenzoate-AMP ligase"/>
    <property type="match status" value="1"/>
</dbReference>
<dbReference type="Proteomes" id="UP000000238">
    <property type="component" value="Chromosome"/>
</dbReference>
<sequence>MLNLATILTESAKRHPQKEALVCGAVRLTYAQVERMTNQVANNLLAAGILPGDRVALSCPNLHFFPIAYFGIIKAGAVVVPLNVLLSEEEIAYHLRDSQARAYICFEGIPDMPLGPRGLAAFNAVVDCQRFWLMPSGSSLVKGDMPALFDELMVGDEPAPDIVTQADDTVVVLYTSGTTGKPKGAELTHANIFLNVAQFARLSEARLDDNQLVALPLFHTFGQTVQMCGGFYNSNKLVLIPRFDPKAVVEAMVQEDITVFCGVPTMYWALLHGIELEEAVVAKVRDRLRLCGSGGSSLAIEILRGFEAKFQVPILEGYGLSETSPVASFNVLDRPRKPGSVGVPIWGVDIKVVDEKGGEVAHRERGEIVIRGHNIMKGYLNRPEATADAIRNGWFHSGDIGYMDEDGYLFIVDRLKDMIIRGGYNVYPRELEETLLTHPAVSLAAVVGVPDSQYGEEIKAFVILKEGARADAEEIREWCKSKMAAYKYPRLLEICDSLPMTATGKILKRELKSL</sequence>
<feature type="domain" description="AMP-binding enzyme C-terminal" evidence="4">
    <location>
        <begin position="430"/>
        <end position="505"/>
    </location>
</feature>
<comment type="similarity">
    <text evidence="1">Belongs to the ATP-dependent AMP-binding enzyme family.</text>
</comment>
<accession>Q2SCP3</accession>
<dbReference type="InterPro" id="IPR020845">
    <property type="entry name" value="AMP-binding_CS"/>
</dbReference>
<feature type="domain" description="AMP-dependent synthetase/ligase" evidence="3">
    <location>
        <begin position="9"/>
        <end position="380"/>
    </location>
</feature>
<dbReference type="Pfam" id="PF13193">
    <property type="entry name" value="AMP-binding_C"/>
    <property type="match status" value="1"/>
</dbReference>
<organism evidence="5 6">
    <name type="scientific">Hahella chejuensis (strain KCTC 2396)</name>
    <dbReference type="NCBI Taxonomy" id="349521"/>
    <lineage>
        <taxon>Bacteria</taxon>
        <taxon>Pseudomonadati</taxon>
        <taxon>Pseudomonadota</taxon>
        <taxon>Gammaproteobacteria</taxon>
        <taxon>Oceanospirillales</taxon>
        <taxon>Hahellaceae</taxon>
        <taxon>Hahella</taxon>
    </lineage>
</organism>
<dbReference type="eggNOG" id="COG0318">
    <property type="taxonomic scope" value="Bacteria"/>
</dbReference>
<dbReference type="Pfam" id="PF00501">
    <property type="entry name" value="AMP-binding"/>
    <property type="match status" value="1"/>
</dbReference>
<evidence type="ECO:0000313" key="6">
    <source>
        <dbReference type="Proteomes" id="UP000000238"/>
    </source>
</evidence>
<dbReference type="InterPro" id="IPR000873">
    <property type="entry name" value="AMP-dep_synth/lig_dom"/>
</dbReference>
<dbReference type="GO" id="GO:0016877">
    <property type="term" value="F:ligase activity, forming carbon-sulfur bonds"/>
    <property type="evidence" value="ECO:0007669"/>
    <property type="project" value="UniProtKB-ARBA"/>
</dbReference>
<dbReference type="InterPro" id="IPR025110">
    <property type="entry name" value="AMP-bd_C"/>
</dbReference>
<gene>
    <name evidence="5" type="ordered locus">HCH_04890</name>
</gene>
<evidence type="ECO:0000313" key="5">
    <source>
        <dbReference type="EMBL" id="ABC31581.1"/>
    </source>
</evidence>
<dbReference type="Gene3D" id="3.40.50.12780">
    <property type="entry name" value="N-terminal domain of ligase-like"/>
    <property type="match status" value="1"/>
</dbReference>
<dbReference type="EMBL" id="CP000155">
    <property type="protein sequence ID" value="ABC31581.1"/>
    <property type="molecule type" value="Genomic_DNA"/>
</dbReference>
<dbReference type="AlphaFoldDB" id="Q2SCP3"/>
<dbReference type="SUPFAM" id="SSF56801">
    <property type="entry name" value="Acetyl-CoA synthetase-like"/>
    <property type="match status" value="1"/>
</dbReference>
<evidence type="ECO:0000256" key="2">
    <source>
        <dbReference type="ARBA" id="ARBA00022598"/>
    </source>
</evidence>
<dbReference type="RefSeq" id="WP_011398646.1">
    <property type="nucleotide sequence ID" value="NC_007645.1"/>
</dbReference>
<evidence type="ECO:0000259" key="4">
    <source>
        <dbReference type="Pfam" id="PF13193"/>
    </source>
</evidence>
<dbReference type="PROSITE" id="PS00455">
    <property type="entry name" value="AMP_BINDING"/>
    <property type="match status" value="1"/>
</dbReference>
<keyword evidence="6" id="KW-1185">Reference proteome</keyword>
<evidence type="ECO:0000256" key="1">
    <source>
        <dbReference type="ARBA" id="ARBA00006432"/>
    </source>
</evidence>
<name>Q2SCP3_HAHCH</name>
<dbReference type="Gene3D" id="3.30.300.30">
    <property type="match status" value="1"/>
</dbReference>
<dbReference type="InterPro" id="IPR045851">
    <property type="entry name" value="AMP-bd_C_sf"/>
</dbReference>
<dbReference type="NCBIfam" id="NF004837">
    <property type="entry name" value="PRK06187.1"/>
    <property type="match status" value="1"/>
</dbReference>
<dbReference type="STRING" id="349521.HCH_04890"/>
<reference evidence="5 6" key="1">
    <citation type="journal article" date="2005" name="Nucleic Acids Res.">
        <title>Genomic blueprint of Hahella chejuensis, a marine microbe producing an algicidal agent.</title>
        <authorList>
            <person name="Jeong H."/>
            <person name="Yim J.H."/>
            <person name="Lee C."/>
            <person name="Choi S.-H."/>
            <person name="Park Y.K."/>
            <person name="Yoon S.H."/>
            <person name="Hur C.-G."/>
            <person name="Kang H.-Y."/>
            <person name="Kim D."/>
            <person name="Lee H.H."/>
            <person name="Park K.H."/>
            <person name="Park S.-H."/>
            <person name="Park H.-S."/>
            <person name="Lee H.K."/>
            <person name="Oh T.K."/>
            <person name="Kim J.F."/>
        </authorList>
    </citation>
    <scope>NUCLEOTIDE SEQUENCE [LARGE SCALE GENOMIC DNA]</scope>
    <source>
        <strain evidence="5 6">KCTC 2396</strain>
    </source>
</reference>
<evidence type="ECO:0000259" key="3">
    <source>
        <dbReference type="Pfam" id="PF00501"/>
    </source>
</evidence>